<evidence type="ECO:0000313" key="2">
    <source>
        <dbReference type="Proteomes" id="UP000054845"/>
    </source>
</evidence>
<reference evidence="1 2" key="1">
    <citation type="submission" date="2014-09" db="EMBL/GenBank/DDBJ databases">
        <authorList>
            <person name="Magalhaes I.L.F."/>
            <person name="Oliveira U."/>
            <person name="Santos F.R."/>
            <person name="Vidigal T.H.D.A."/>
            <person name="Brescovit A.D."/>
            <person name="Santos A.J."/>
        </authorList>
    </citation>
    <scope>NUCLEOTIDE SEQUENCE [LARGE SCALE GENOMIC DNA]</scope>
</reference>
<keyword evidence="2" id="KW-1185">Reference proteome</keyword>
<accession>A0A0P1B9I2</accession>
<organism evidence="1 2">
    <name type="scientific">Ceraceosorus bombacis</name>
    <dbReference type="NCBI Taxonomy" id="401625"/>
    <lineage>
        <taxon>Eukaryota</taxon>
        <taxon>Fungi</taxon>
        <taxon>Dikarya</taxon>
        <taxon>Basidiomycota</taxon>
        <taxon>Ustilaginomycotina</taxon>
        <taxon>Exobasidiomycetes</taxon>
        <taxon>Ceraceosorales</taxon>
        <taxon>Ceraceosoraceae</taxon>
        <taxon>Ceraceosorus</taxon>
    </lineage>
</organism>
<proteinExistence type="predicted"/>
<protein>
    <submittedName>
        <fullName evidence="1">Uncharacterized protein</fullName>
    </submittedName>
</protein>
<name>A0A0P1B9I2_9BASI</name>
<dbReference type="Proteomes" id="UP000054845">
    <property type="component" value="Unassembled WGS sequence"/>
</dbReference>
<evidence type="ECO:0000313" key="1">
    <source>
        <dbReference type="EMBL" id="CEH12577.1"/>
    </source>
</evidence>
<sequence>MPKASAEEHTLASGRADSLYWGHQTTVPASDFNISERCAEASHYLNLHPSYARKTLYTPKVKGALLVVFQRHQTANCYGRELMAASVIGHEPKS</sequence>
<dbReference type="EMBL" id="CCYA01000162">
    <property type="protein sequence ID" value="CEH12577.1"/>
    <property type="molecule type" value="Genomic_DNA"/>
</dbReference>
<dbReference type="AlphaFoldDB" id="A0A0P1B9I2"/>